<organism evidence="1 2">
    <name type="scientific">Staurois parvus</name>
    <dbReference type="NCBI Taxonomy" id="386267"/>
    <lineage>
        <taxon>Eukaryota</taxon>
        <taxon>Metazoa</taxon>
        <taxon>Chordata</taxon>
        <taxon>Craniata</taxon>
        <taxon>Vertebrata</taxon>
        <taxon>Euteleostomi</taxon>
        <taxon>Amphibia</taxon>
        <taxon>Batrachia</taxon>
        <taxon>Anura</taxon>
        <taxon>Neobatrachia</taxon>
        <taxon>Ranoidea</taxon>
        <taxon>Ranidae</taxon>
        <taxon>Staurois</taxon>
    </lineage>
</organism>
<comment type="caution">
    <text evidence="1">The sequence shown here is derived from an EMBL/GenBank/DDBJ whole genome shotgun (WGS) entry which is preliminary data.</text>
</comment>
<dbReference type="Proteomes" id="UP001162483">
    <property type="component" value="Unassembled WGS sequence"/>
</dbReference>
<gene>
    <name evidence="1" type="ORF">SPARVUS_LOCUS13004578</name>
</gene>
<accession>A0ABN9G1S7</accession>
<name>A0ABN9G1S7_9NEOB</name>
<sequence length="80" mass="8571">MSQPCWNRVAVHQSSTTPSGPARVARHSSAPNISLLLCNGILAAALLIRCMDLAEIFLNVPLSAQTRLCSESATNLLIVR</sequence>
<dbReference type="EMBL" id="CATNWA010017586">
    <property type="protein sequence ID" value="CAI9601621.1"/>
    <property type="molecule type" value="Genomic_DNA"/>
</dbReference>
<protein>
    <submittedName>
        <fullName evidence="1">Uncharacterized protein</fullName>
    </submittedName>
</protein>
<reference evidence="1" key="1">
    <citation type="submission" date="2023-05" db="EMBL/GenBank/DDBJ databases">
        <authorList>
            <person name="Stuckert A."/>
        </authorList>
    </citation>
    <scope>NUCLEOTIDE SEQUENCE</scope>
</reference>
<evidence type="ECO:0000313" key="2">
    <source>
        <dbReference type="Proteomes" id="UP001162483"/>
    </source>
</evidence>
<evidence type="ECO:0000313" key="1">
    <source>
        <dbReference type="EMBL" id="CAI9601621.1"/>
    </source>
</evidence>
<keyword evidence="2" id="KW-1185">Reference proteome</keyword>
<proteinExistence type="predicted"/>